<reference evidence="4" key="1">
    <citation type="submission" date="2021-02" db="EMBL/GenBank/DDBJ databases">
        <authorList>
            <person name="Dougan E. K."/>
            <person name="Rhodes N."/>
            <person name="Thang M."/>
            <person name="Chan C."/>
        </authorList>
    </citation>
    <scope>NUCLEOTIDE SEQUENCE</scope>
</reference>
<protein>
    <recommendedName>
        <fullName evidence="3">RRM domain-containing protein</fullName>
    </recommendedName>
</protein>
<dbReference type="InterPro" id="IPR000504">
    <property type="entry name" value="RRM_dom"/>
</dbReference>
<sequence>MAERVRLSLPAGSRLVHAVSLSYPAGECDGPSSSEKAAEVLGAAGEARKGSFVLQWTAVVLDELTVELEVFAQLCALTATPSSASSSAPGEVAAEEATGGVQVLLERAACGRTFSGSFAPARDRRLLPAGEALLPAAGPVRPEAVLFSFSNAFSWFSSKEVELVTLWDWHPHQQATAPPSEDLPPPPEVGEQEIAANEGEQVDAEEWLPEAEAEAQEGFEAETIEAEADPQEDKEHVAASREQRRAQDLAVTEQEGPEAKMKKQPAKSAAKYADWDLCKSAGDSTALWRCDVAAYAQDAEGQYFDMDKDVNFLPPFVVTFAALFWGASEADLERKLYVGGLPLDIVQDELQEAFGVYGQLEEVLVLSAKTHERNDLTAFVKFVAKDEAAAALSVRRTRCTSSEMHPQSQSE</sequence>
<accession>A0A813GAT1</accession>
<dbReference type="EMBL" id="CAJNNV010027266">
    <property type="protein sequence ID" value="CAE8619964.1"/>
    <property type="molecule type" value="Genomic_DNA"/>
</dbReference>
<gene>
    <name evidence="4" type="ORF">PGLA1383_LOCUS37538</name>
</gene>
<proteinExistence type="predicted"/>
<evidence type="ECO:0000313" key="4">
    <source>
        <dbReference type="EMBL" id="CAE8619964.1"/>
    </source>
</evidence>
<dbReference type="PROSITE" id="PS50102">
    <property type="entry name" value="RRM"/>
    <property type="match status" value="1"/>
</dbReference>
<dbReference type="SMART" id="SM00360">
    <property type="entry name" value="RRM"/>
    <property type="match status" value="1"/>
</dbReference>
<feature type="region of interest" description="Disordered" evidence="2">
    <location>
        <begin position="225"/>
        <end position="266"/>
    </location>
</feature>
<dbReference type="SUPFAM" id="SSF54928">
    <property type="entry name" value="RNA-binding domain, RBD"/>
    <property type="match status" value="1"/>
</dbReference>
<feature type="domain" description="RRM" evidence="3">
    <location>
        <begin position="334"/>
        <end position="411"/>
    </location>
</feature>
<dbReference type="InterPro" id="IPR035979">
    <property type="entry name" value="RBD_domain_sf"/>
</dbReference>
<organism evidence="4 5">
    <name type="scientific">Polarella glacialis</name>
    <name type="common">Dinoflagellate</name>
    <dbReference type="NCBI Taxonomy" id="89957"/>
    <lineage>
        <taxon>Eukaryota</taxon>
        <taxon>Sar</taxon>
        <taxon>Alveolata</taxon>
        <taxon>Dinophyceae</taxon>
        <taxon>Suessiales</taxon>
        <taxon>Suessiaceae</taxon>
        <taxon>Polarella</taxon>
    </lineage>
</organism>
<keyword evidence="5" id="KW-1185">Reference proteome</keyword>
<name>A0A813GAT1_POLGL</name>
<feature type="compositionally biased region" description="Basic and acidic residues" evidence="2">
    <location>
        <begin position="231"/>
        <end position="247"/>
    </location>
</feature>
<comment type="caution">
    <text evidence="4">The sequence shown here is derived from an EMBL/GenBank/DDBJ whole genome shotgun (WGS) entry which is preliminary data.</text>
</comment>
<evidence type="ECO:0000313" key="5">
    <source>
        <dbReference type="Proteomes" id="UP000654075"/>
    </source>
</evidence>
<dbReference type="GO" id="GO:0003723">
    <property type="term" value="F:RNA binding"/>
    <property type="evidence" value="ECO:0007669"/>
    <property type="project" value="UniProtKB-UniRule"/>
</dbReference>
<dbReference type="CDD" id="cd00590">
    <property type="entry name" value="RRM_SF"/>
    <property type="match status" value="1"/>
</dbReference>
<dbReference type="Pfam" id="PF00076">
    <property type="entry name" value="RRM_1"/>
    <property type="match status" value="1"/>
</dbReference>
<keyword evidence="1" id="KW-0694">RNA-binding</keyword>
<dbReference type="InterPro" id="IPR012677">
    <property type="entry name" value="Nucleotide-bd_a/b_plait_sf"/>
</dbReference>
<evidence type="ECO:0000256" key="2">
    <source>
        <dbReference type="SAM" id="MobiDB-lite"/>
    </source>
</evidence>
<dbReference type="Gene3D" id="3.30.70.330">
    <property type="match status" value="1"/>
</dbReference>
<dbReference type="AlphaFoldDB" id="A0A813GAT1"/>
<dbReference type="Proteomes" id="UP000654075">
    <property type="component" value="Unassembled WGS sequence"/>
</dbReference>
<evidence type="ECO:0000259" key="3">
    <source>
        <dbReference type="PROSITE" id="PS50102"/>
    </source>
</evidence>
<evidence type="ECO:0000256" key="1">
    <source>
        <dbReference type="PROSITE-ProRule" id="PRU00176"/>
    </source>
</evidence>